<dbReference type="EC" id="2.7.12.2" evidence="6"/>
<dbReference type="STRING" id="1448308.A0A2T2NPY1"/>
<evidence type="ECO:0000256" key="7">
    <source>
        <dbReference type="ARBA" id="ARBA00049014"/>
    </source>
</evidence>
<gene>
    <name evidence="11" type="ORF">BS50DRAFT_455099</name>
</gene>
<dbReference type="CDD" id="cd00180">
    <property type="entry name" value="PKc"/>
    <property type="match status" value="1"/>
</dbReference>
<protein>
    <recommendedName>
        <fullName evidence="6">mitogen-activated protein kinase kinase</fullName>
        <ecNumber evidence="6">2.7.12.2</ecNumber>
    </recommendedName>
</protein>
<keyword evidence="4" id="KW-0067">ATP-binding</keyword>
<evidence type="ECO:0000256" key="4">
    <source>
        <dbReference type="ARBA" id="ARBA00022840"/>
    </source>
</evidence>
<dbReference type="PROSITE" id="PS00108">
    <property type="entry name" value="PROTEIN_KINASE_ST"/>
    <property type="match status" value="1"/>
</dbReference>
<feature type="non-terminal residue" evidence="11">
    <location>
        <position position="193"/>
    </location>
</feature>
<keyword evidence="2" id="KW-0547">Nucleotide-binding</keyword>
<evidence type="ECO:0000256" key="9">
    <source>
        <dbReference type="ARBA" id="ARBA00051693"/>
    </source>
</evidence>
<dbReference type="AlphaFoldDB" id="A0A2T2NPY1"/>
<name>A0A2T2NPY1_CORCC</name>
<evidence type="ECO:0000313" key="12">
    <source>
        <dbReference type="Proteomes" id="UP000240883"/>
    </source>
</evidence>
<evidence type="ECO:0000256" key="1">
    <source>
        <dbReference type="ARBA" id="ARBA00022679"/>
    </source>
</evidence>
<dbReference type="OrthoDB" id="4062651at2759"/>
<dbReference type="EMBL" id="KZ678135">
    <property type="protein sequence ID" value="PSN67463.1"/>
    <property type="molecule type" value="Genomic_DNA"/>
</dbReference>
<dbReference type="PROSITE" id="PS50011">
    <property type="entry name" value="PROTEIN_KINASE_DOM"/>
    <property type="match status" value="1"/>
</dbReference>
<dbReference type="InterPro" id="IPR008271">
    <property type="entry name" value="Ser/Thr_kinase_AS"/>
</dbReference>
<comment type="catalytic activity">
    <reaction evidence="9">
        <text>L-tyrosyl-[protein] + ATP = O-phospho-L-tyrosyl-[protein] + ADP + H(+)</text>
        <dbReference type="Rhea" id="RHEA:10596"/>
        <dbReference type="Rhea" id="RHEA-COMP:10136"/>
        <dbReference type="Rhea" id="RHEA-COMP:20101"/>
        <dbReference type="ChEBI" id="CHEBI:15378"/>
        <dbReference type="ChEBI" id="CHEBI:30616"/>
        <dbReference type="ChEBI" id="CHEBI:46858"/>
        <dbReference type="ChEBI" id="CHEBI:61978"/>
        <dbReference type="ChEBI" id="CHEBI:456216"/>
        <dbReference type="EC" id="2.7.12.2"/>
    </reaction>
</comment>
<evidence type="ECO:0000313" key="11">
    <source>
        <dbReference type="EMBL" id="PSN67463.1"/>
    </source>
</evidence>
<dbReference type="Gene3D" id="1.10.510.10">
    <property type="entry name" value="Transferase(Phosphotransferase) domain 1"/>
    <property type="match status" value="1"/>
</dbReference>
<reference evidence="11 12" key="1">
    <citation type="journal article" date="2018" name="Front. Microbiol.">
        <title>Genome-Wide Analysis of Corynespora cassiicola Leaf Fall Disease Putative Effectors.</title>
        <authorList>
            <person name="Lopez D."/>
            <person name="Ribeiro S."/>
            <person name="Label P."/>
            <person name="Fumanal B."/>
            <person name="Venisse J.S."/>
            <person name="Kohler A."/>
            <person name="de Oliveira R.R."/>
            <person name="Labutti K."/>
            <person name="Lipzen A."/>
            <person name="Lail K."/>
            <person name="Bauer D."/>
            <person name="Ohm R.A."/>
            <person name="Barry K.W."/>
            <person name="Spatafora J."/>
            <person name="Grigoriev I.V."/>
            <person name="Martin F.M."/>
            <person name="Pujade-Renaud V."/>
        </authorList>
    </citation>
    <scope>NUCLEOTIDE SEQUENCE [LARGE SCALE GENOMIC DNA]</scope>
    <source>
        <strain evidence="11 12">Philippines</strain>
    </source>
</reference>
<evidence type="ECO:0000256" key="5">
    <source>
        <dbReference type="ARBA" id="ARBA00038035"/>
    </source>
</evidence>
<dbReference type="InterPro" id="IPR011009">
    <property type="entry name" value="Kinase-like_dom_sf"/>
</dbReference>
<comment type="similarity">
    <text evidence="5">Belongs to the protein kinase superfamily. STE Ser/Thr protein kinase family. MAP kinase kinase subfamily.</text>
</comment>
<keyword evidence="1" id="KW-0808">Transferase</keyword>
<dbReference type="SUPFAM" id="SSF56112">
    <property type="entry name" value="Protein kinase-like (PK-like)"/>
    <property type="match status" value="1"/>
</dbReference>
<accession>A0A2T2NPY1</accession>
<dbReference type="PANTHER" id="PTHR48013">
    <property type="entry name" value="DUAL SPECIFICITY MITOGEN-ACTIVATED PROTEIN KINASE KINASE 5-RELATED"/>
    <property type="match status" value="1"/>
</dbReference>
<dbReference type="Proteomes" id="UP000240883">
    <property type="component" value="Unassembled WGS sequence"/>
</dbReference>
<keyword evidence="3 11" id="KW-0418">Kinase</keyword>
<evidence type="ECO:0000256" key="8">
    <source>
        <dbReference type="ARBA" id="ARBA00049299"/>
    </source>
</evidence>
<dbReference type="InterPro" id="IPR000719">
    <property type="entry name" value="Prot_kinase_dom"/>
</dbReference>
<dbReference type="PANTHER" id="PTHR48013:SF9">
    <property type="entry name" value="DUAL SPECIFICITY MITOGEN-ACTIVATED PROTEIN KINASE KINASE 5"/>
    <property type="match status" value="1"/>
</dbReference>
<evidence type="ECO:0000259" key="10">
    <source>
        <dbReference type="PROSITE" id="PS50011"/>
    </source>
</evidence>
<feature type="non-terminal residue" evidence="11">
    <location>
        <position position="1"/>
    </location>
</feature>
<comment type="catalytic activity">
    <reaction evidence="7">
        <text>L-seryl-[protein] + ATP = O-phospho-L-seryl-[protein] + ADP + H(+)</text>
        <dbReference type="Rhea" id="RHEA:17989"/>
        <dbReference type="Rhea" id="RHEA-COMP:9863"/>
        <dbReference type="Rhea" id="RHEA-COMP:11604"/>
        <dbReference type="ChEBI" id="CHEBI:15378"/>
        <dbReference type="ChEBI" id="CHEBI:29999"/>
        <dbReference type="ChEBI" id="CHEBI:30616"/>
        <dbReference type="ChEBI" id="CHEBI:83421"/>
        <dbReference type="ChEBI" id="CHEBI:456216"/>
        <dbReference type="EC" id="2.7.12.2"/>
    </reaction>
</comment>
<sequence>FIKAQGLILTNEMGLEKGKDGSHCHFEKSDNLPFEERGIIGSGGFAQVDKVFTLLMTPIADMDLSVYMRSYQETRRYELGTFFGCLARALEFLHQQKVRHKDIKPSNILVSKGNVLFTDFGPSLDFADASGSTTASMVNGKTPRYCAPEVALDEPRNTMSDIWSLGIVFLEIIVVLKGKKPKYMDEFFDTHGS</sequence>
<dbReference type="GO" id="GO:0005524">
    <property type="term" value="F:ATP binding"/>
    <property type="evidence" value="ECO:0007669"/>
    <property type="project" value="UniProtKB-KW"/>
</dbReference>
<dbReference type="Pfam" id="PF00069">
    <property type="entry name" value="Pkinase"/>
    <property type="match status" value="1"/>
</dbReference>
<keyword evidence="12" id="KW-1185">Reference proteome</keyword>
<evidence type="ECO:0000256" key="6">
    <source>
        <dbReference type="ARBA" id="ARBA00038999"/>
    </source>
</evidence>
<feature type="domain" description="Protein kinase" evidence="10">
    <location>
        <begin position="1"/>
        <end position="193"/>
    </location>
</feature>
<dbReference type="SMART" id="SM00220">
    <property type="entry name" value="S_TKc"/>
    <property type="match status" value="1"/>
</dbReference>
<dbReference type="GO" id="GO:0004708">
    <property type="term" value="F:MAP kinase kinase activity"/>
    <property type="evidence" value="ECO:0007669"/>
    <property type="project" value="UniProtKB-EC"/>
</dbReference>
<evidence type="ECO:0000256" key="2">
    <source>
        <dbReference type="ARBA" id="ARBA00022741"/>
    </source>
</evidence>
<evidence type="ECO:0000256" key="3">
    <source>
        <dbReference type="ARBA" id="ARBA00022777"/>
    </source>
</evidence>
<organism evidence="11 12">
    <name type="scientific">Corynespora cassiicola Philippines</name>
    <dbReference type="NCBI Taxonomy" id="1448308"/>
    <lineage>
        <taxon>Eukaryota</taxon>
        <taxon>Fungi</taxon>
        <taxon>Dikarya</taxon>
        <taxon>Ascomycota</taxon>
        <taxon>Pezizomycotina</taxon>
        <taxon>Dothideomycetes</taxon>
        <taxon>Pleosporomycetidae</taxon>
        <taxon>Pleosporales</taxon>
        <taxon>Corynesporascaceae</taxon>
        <taxon>Corynespora</taxon>
    </lineage>
</organism>
<comment type="catalytic activity">
    <reaction evidence="8">
        <text>L-threonyl-[protein] + ATP = O-phospho-L-threonyl-[protein] + ADP + H(+)</text>
        <dbReference type="Rhea" id="RHEA:46608"/>
        <dbReference type="Rhea" id="RHEA-COMP:11060"/>
        <dbReference type="Rhea" id="RHEA-COMP:11605"/>
        <dbReference type="ChEBI" id="CHEBI:15378"/>
        <dbReference type="ChEBI" id="CHEBI:30013"/>
        <dbReference type="ChEBI" id="CHEBI:30616"/>
        <dbReference type="ChEBI" id="CHEBI:61977"/>
        <dbReference type="ChEBI" id="CHEBI:456216"/>
        <dbReference type="EC" id="2.7.12.2"/>
    </reaction>
</comment>
<proteinExistence type="inferred from homology"/>